<evidence type="ECO:0000256" key="4">
    <source>
        <dbReference type="ARBA" id="ARBA00022729"/>
    </source>
</evidence>
<dbReference type="Gene3D" id="2.40.160.50">
    <property type="entry name" value="membrane protein fhac: a member of the omp85/tpsb transporter family"/>
    <property type="match status" value="1"/>
</dbReference>
<feature type="domain" description="POTRA" evidence="10">
    <location>
        <begin position="346"/>
        <end position="419"/>
    </location>
</feature>
<dbReference type="InterPro" id="IPR023707">
    <property type="entry name" value="OM_assembly_BamA"/>
</dbReference>
<keyword evidence="5" id="KW-0677">Repeat</keyword>
<evidence type="ECO:0000256" key="7">
    <source>
        <dbReference type="ARBA" id="ARBA00023237"/>
    </source>
</evidence>
<feature type="domain" description="POTRA" evidence="10">
    <location>
        <begin position="93"/>
        <end position="170"/>
    </location>
</feature>
<name>A0A2W5FRF1_9BACT</name>
<evidence type="ECO:0000256" key="6">
    <source>
        <dbReference type="ARBA" id="ARBA00023136"/>
    </source>
</evidence>
<dbReference type="GO" id="GO:0009279">
    <property type="term" value="C:cell outer membrane"/>
    <property type="evidence" value="ECO:0007669"/>
    <property type="project" value="UniProtKB-UniRule"/>
</dbReference>
<evidence type="ECO:0000259" key="10">
    <source>
        <dbReference type="PROSITE" id="PS51779"/>
    </source>
</evidence>
<evidence type="ECO:0000256" key="9">
    <source>
        <dbReference type="SAM" id="SignalP"/>
    </source>
</evidence>
<keyword evidence="3" id="KW-0812">Transmembrane</keyword>
<feature type="non-terminal residue" evidence="11">
    <location>
        <position position="559"/>
    </location>
</feature>
<dbReference type="Pfam" id="PF07244">
    <property type="entry name" value="POTRA"/>
    <property type="match status" value="5"/>
</dbReference>
<keyword evidence="2" id="KW-1134">Transmembrane beta strand</keyword>
<dbReference type="PANTHER" id="PTHR12815:SF23">
    <property type="entry name" value="OUTER MEMBRANE PROTEIN ASSEMBLY FACTOR BAMA"/>
    <property type="match status" value="1"/>
</dbReference>
<keyword evidence="7" id="KW-0998">Cell outer membrane</keyword>
<protein>
    <recommendedName>
        <fullName evidence="8">Outer membrane protein assembly factor BamA</fullName>
    </recommendedName>
</protein>
<feature type="domain" description="POTRA" evidence="10">
    <location>
        <begin position="25"/>
        <end position="92"/>
    </location>
</feature>
<sequence>MRQYFRYLFSTAAIILTAVPASWAATVREIRVTGTERIEPATVMSYLELKQGDDASQEALDSALKGLFATGLFADVTLSESNGVVTVNVAENPVINVIAFEGNDEIKDEELQAEIQLRSRQVFTRTKVQEDVARLYEIYRRKGQYSAEIEPKVIKLDQNRVNLVFEISEGPVTDISTIRFVGNERFSDDELRSEMTSQEARWYNFLTTADRYDPDRLSFDQEKLRQFYLKEGYADFRILSAVSELSQDKKNFFITMTVDEGERYKVNDIRINSQIRNLDPASLTDQATFKVKDWYNAEEVKNSVDLMTKKLGDMQYAFVTVVPDVVRNRDQKMVDIVFNINESPRVFVERVDINGNVRTLDKVVRRQMELVEGDPFNPREIRRAAERIRALGFFSDAEVTTEPGSSEDQVLVNVDVTEQPTGSLTLGATYSVSDGIALIIGFQETNFLGRGQTVGLNITGGTDNAAGTASFFEPAFLGRDLGLRLSVYYRESNYQNSFYDTNIAGFRSGLIFPVGEYSRLELRYALGQEEITNVSDNSSVILKREEARGMLVDSVAGFG</sequence>
<dbReference type="EMBL" id="QFOT01000026">
    <property type="protein sequence ID" value="PZP56400.1"/>
    <property type="molecule type" value="Genomic_DNA"/>
</dbReference>
<organism evidence="11 12">
    <name type="scientific">Micavibrio aeruginosavorus</name>
    <dbReference type="NCBI Taxonomy" id="349221"/>
    <lineage>
        <taxon>Bacteria</taxon>
        <taxon>Pseudomonadati</taxon>
        <taxon>Bdellovibrionota</taxon>
        <taxon>Bdellovibrionia</taxon>
        <taxon>Bdellovibrionales</taxon>
        <taxon>Pseudobdellovibrionaceae</taxon>
        <taxon>Micavibrio</taxon>
    </lineage>
</organism>
<gene>
    <name evidence="11" type="primary">bamA</name>
    <name evidence="11" type="ORF">DI586_03725</name>
</gene>
<comment type="subcellular location">
    <subcellularLocation>
        <location evidence="1">Membrane</location>
    </subcellularLocation>
</comment>
<dbReference type="InterPro" id="IPR039910">
    <property type="entry name" value="D15-like"/>
</dbReference>
<dbReference type="Pfam" id="PF01103">
    <property type="entry name" value="Omp85"/>
    <property type="match status" value="1"/>
</dbReference>
<dbReference type="InterPro" id="IPR000184">
    <property type="entry name" value="Bac_surfAg_D15"/>
</dbReference>
<dbReference type="NCBIfam" id="TIGR03303">
    <property type="entry name" value="OM_YaeT"/>
    <property type="match status" value="1"/>
</dbReference>
<feature type="signal peptide" evidence="9">
    <location>
        <begin position="1"/>
        <end position="24"/>
    </location>
</feature>
<dbReference type="GO" id="GO:0071709">
    <property type="term" value="P:membrane assembly"/>
    <property type="evidence" value="ECO:0007669"/>
    <property type="project" value="InterPro"/>
</dbReference>
<dbReference type="AlphaFoldDB" id="A0A2W5FRF1"/>
<reference evidence="11 12" key="1">
    <citation type="submission" date="2017-08" db="EMBL/GenBank/DDBJ databases">
        <title>Infants hospitalized years apart are colonized by the same room-sourced microbial strains.</title>
        <authorList>
            <person name="Brooks B."/>
            <person name="Olm M.R."/>
            <person name="Firek B.A."/>
            <person name="Baker R."/>
            <person name="Thomas B.C."/>
            <person name="Morowitz M.J."/>
            <person name="Banfield J.F."/>
        </authorList>
    </citation>
    <scope>NUCLEOTIDE SEQUENCE [LARGE SCALE GENOMIC DNA]</scope>
    <source>
        <strain evidence="11">S2_006_000_R2_64</strain>
    </source>
</reference>
<accession>A0A2W5FRF1</accession>
<evidence type="ECO:0000313" key="11">
    <source>
        <dbReference type="EMBL" id="PZP56400.1"/>
    </source>
</evidence>
<keyword evidence="6" id="KW-0472">Membrane</keyword>
<comment type="caution">
    <text evidence="11">The sequence shown here is derived from an EMBL/GenBank/DDBJ whole genome shotgun (WGS) entry which is preliminary data.</text>
</comment>
<evidence type="ECO:0000256" key="8">
    <source>
        <dbReference type="NCBIfam" id="TIGR03303"/>
    </source>
</evidence>
<evidence type="ECO:0000256" key="2">
    <source>
        <dbReference type="ARBA" id="ARBA00022452"/>
    </source>
</evidence>
<evidence type="ECO:0000313" key="12">
    <source>
        <dbReference type="Proteomes" id="UP000249739"/>
    </source>
</evidence>
<evidence type="ECO:0000256" key="3">
    <source>
        <dbReference type="ARBA" id="ARBA00022692"/>
    </source>
</evidence>
<dbReference type="PANTHER" id="PTHR12815">
    <property type="entry name" value="SORTING AND ASSEMBLY MACHINERY SAMM50 PROTEIN FAMILY MEMBER"/>
    <property type="match status" value="1"/>
</dbReference>
<keyword evidence="4 9" id="KW-0732">Signal</keyword>
<proteinExistence type="predicted"/>
<evidence type="ECO:0000256" key="1">
    <source>
        <dbReference type="ARBA" id="ARBA00004370"/>
    </source>
</evidence>
<dbReference type="Gene3D" id="3.10.20.310">
    <property type="entry name" value="membrane protein fhac"/>
    <property type="match status" value="5"/>
</dbReference>
<dbReference type="Proteomes" id="UP000249739">
    <property type="component" value="Unassembled WGS sequence"/>
</dbReference>
<dbReference type="PROSITE" id="PS51779">
    <property type="entry name" value="POTRA"/>
    <property type="match status" value="4"/>
</dbReference>
<feature type="domain" description="POTRA" evidence="10">
    <location>
        <begin position="173"/>
        <end position="261"/>
    </location>
</feature>
<dbReference type="InterPro" id="IPR034746">
    <property type="entry name" value="POTRA"/>
</dbReference>
<feature type="chain" id="PRO_5015924539" description="Outer membrane protein assembly factor BamA" evidence="9">
    <location>
        <begin position="25"/>
        <end position="559"/>
    </location>
</feature>
<evidence type="ECO:0000256" key="5">
    <source>
        <dbReference type="ARBA" id="ARBA00022737"/>
    </source>
</evidence>
<dbReference type="InterPro" id="IPR010827">
    <property type="entry name" value="BamA/TamA_POTRA"/>
</dbReference>